<dbReference type="SUPFAM" id="SSF103481">
    <property type="entry name" value="Multidrug resistance efflux transporter EmrE"/>
    <property type="match status" value="2"/>
</dbReference>
<dbReference type="PANTHER" id="PTHR32322:SF2">
    <property type="entry name" value="EAMA DOMAIN-CONTAINING PROTEIN"/>
    <property type="match status" value="1"/>
</dbReference>
<dbReference type="GO" id="GO:0016020">
    <property type="term" value="C:membrane"/>
    <property type="evidence" value="ECO:0007669"/>
    <property type="project" value="UniProtKB-SubCell"/>
</dbReference>
<feature type="transmembrane region" description="Helical" evidence="7">
    <location>
        <begin position="157"/>
        <end position="174"/>
    </location>
</feature>
<feature type="transmembrane region" description="Helical" evidence="7">
    <location>
        <begin position="39"/>
        <end position="59"/>
    </location>
</feature>
<feature type="domain" description="EamA" evidence="8">
    <location>
        <begin position="154"/>
        <end position="289"/>
    </location>
</feature>
<keyword evidence="10" id="KW-1185">Reference proteome</keyword>
<keyword evidence="5 7" id="KW-1133">Transmembrane helix</keyword>
<evidence type="ECO:0000256" key="3">
    <source>
        <dbReference type="ARBA" id="ARBA00022475"/>
    </source>
</evidence>
<evidence type="ECO:0000259" key="8">
    <source>
        <dbReference type="Pfam" id="PF00892"/>
    </source>
</evidence>
<feature type="transmembrane region" description="Helical" evidence="7">
    <location>
        <begin position="186"/>
        <end position="205"/>
    </location>
</feature>
<evidence type="ECO:0000256" key="2">
    <source>
        <dbReference type="ARBA" id="ARBA00007362"/>
    </source>
</evidence>
<protein>
    <submittedName>
        <fullName evidence="9">Permease of the drug/metabolite transporter (DMT) superfamily</fullName>
    </submittedName>
</protein>
<keyword evidence="6 7" id="KW-0472">Membrane</keyword>
<feature type="transmembrane region" description="Helical" evidence="7">
    <location>
        <begin position="71"/>
        <end position="88"/>
    </location>
</feature>
<dbReference type="RefSeq" id="WP_092674108.1">
    <property type="nucleotide sequence ID" value="NZ_FOGC01000003.1"/>
</dbReference>
<evidence type="ECO:0000313" key="10">
    <source>
        <dbReference type="Proteomes" id="UP000242515"/>
    </source>
</evidence>
<feature type="transmembrane region" description="Helical" evidence="7">
    <location>
        <begin position="217"/>
        <end position="238"/>
    </location>
</feature>
<feature type="transmembrane region" description="Helical" evidence="7">
    <location>
        <begin position="126"/>
        <end position="145"/>
    </location>
</feature>
<evidence type="ECO:0000256" key="6">
    <source>
        <dbReference type="ARBA" id="ARBA00023136"/>
    </source>
</evidence>
<dbReference type="InterPro" id="IPR050638">
    <property type="entry name" value="AA-Vitamin_Transporters"/>
</dbReference>
<organism evidence="9 10">
    <name type="scientific">Rosenbergiella nectarea</name>
    <dbReference type="NCBI Taxonomy" id="988801"/>
    <lineage>
        <taxon>Bacteria</taxon>
        <taxon>Pseudomonadati</taxon>
        <taxon>Pseudomonadota</taxon>
        <taxon>Gammaproteobacteria</taxon>
        <taxon>Enterobacterales</taxon>
        <taxon>Erwiniaceae</taxon>
        <taxon>Rosenbergiella</taxon>
    </lineage>
</organism>
<dbReference type="AlphaFoldDB" id="A0A1H9GL08"/>
<keyword evidence="3" id="KW-1003">Cell membrane</keyword>
<keyword evidence="4 7" id="KW-0812">Transmembrane</keyword>
<proteinExistence type="inferred from homology"/>
<sequence>MDVRKQLDGTAVIAMLLICLVWSSQQVILKEIAGNFSPLLLLAFRSGIAALMLGVLMTIQRQRFPMANGMWLMGGLVGLLFSLEYFFVSEAVKYTTAGHVVVFLYTSPIFAAVGLNFAIKDERLSGLQWVGIVFSFIGICVSFSGGFGDSTMLKGDFFALLSGLMWGATTVVVRSSRVNQMGSRPILLYQLIVSFIILLLASWLSGNTLFEPTLKNITALTFQSVVICFISFLAWFALLKKYVASQLGVLTFMTPLFGVILGALLLHETIQNSFVWGANLVVIGIILVTVKSGGIRIFRRRRPL</sequence>
<feature type="domain" description="EamA" evidence="8">
    <location>
        <begin position="11"/>
        <end position="143"/>
    </location>
</feature>
<accession>A0A1H9GL08</accession>
<comment type="subcellular location">
    <subcellularLocation>
        <location evidence="1">Cell membrane</location>
        <topology evidence="1">Multi-pass membrane protein</topology>
    </subcellularLocation>
</comment>
<dbReference type="Proteomes" id="UP000242515">
    <property type="component" value="Unassembled WGS sequence"/>
</dbReference>
<gene>
    <name evidence="9" type="ORF">SAMN05216522_103261</name>
</gene>
<evidence type="ECO:0000256" key="7">
    <source>
        <dbReference type="SAM" id="Phobius"/>
    </source>
</evidence>
<dbReference type="STRING" id="988801.SAMN05216522_103261"/>
<dbReference type="PANTHER" id="PTHR32322">
    <property type="entry name" value="INNER MEMBRANE TRANSPORTER"/>
    <property type="match status" value="1"/>
</dbReference>
<dbReference type="OrthoDB" id="184388at2"/>
<evidence type="ECO:0000256" key="1">
    <source>
        <dbReference type="ARBA" id="ARBA00004651"/>
    </source>
</evidence>
<feature type="transmembrane region" description="Helical" evidence="7">
    <location>
        <begin position="273"/>
        <end position="298"/>
    </location>
</feature>
<dbReference type="Pfam" id="PF00892">
    <property type="entry name" value="EamA"/>
    <property type="match status" value="2"/>
</dbReference>
<evidence type="ECO:0000313" key="9">
    <source>
        <dbReference type="EMBL" id="SEQ50805.1"/>
    </source>
</evidence>
<comment type="similarity">
    <text evidence="2">Belongs to the EamA transporter family.</text>
</comment>
<feature type="transmembrane region" description="Helical" evidence="7">
    <location>
        <begin position="247"/>
        <end position="267"/>
    </location>
</feature>
<dbReference type="InterPro" id="IPR037185">
    <property type="entry name" value="EmrE-like"/>
</dbReference>
<dbReference type="InterPro" id="IPR000620">
    <property type="entry name" value="EamA_dom"/>
</dbReference>
<dbReference type="EMBL" id="FOGC01000003">
    <property type="protein sequence ID" value="SEQ50805.1"/>
    <property type="molecule type" value="Genomic_DNA"/>
</dbReference>
<feature type="transmembrane region" description="Helical" evidence="7">
    <location>
        <begin position="100"/>
        <end position="119"/>
    </location>
</feature>
<evidence type="ECO:0000256" key="4">
    <source>
        <dbReference type="ARBA" id="ARBA00022692"/>
    </source>
</evidence>
<evidence type="ECO:0000256" key="5">
    <source>
        <dbReference type="ARBA" id="ARBA00022989"/>
    </source>
</evidence>
<reference evidence="10" key="1">
    <citation type="submission" date="2016-10" db="EMBL/GenBank/DDBJ databases">
        <authorList>
            <person name="Varghese N."/>
            <person name="Submissions S."/>
        </authorList>
    </citation>
    <scope>NUCLEOTIDE SEQUENCE [LARGE SCALE GENOMIC DNA]</scope>
    <source>
        <strain evidence="10">8N4</strain>
    </source>
</reference>
<name>A0A1H9GL08_9GAMM</name>